<dbReference type="eggNOG" id="COG4704">
    <property type="taxonomic scope" value="Bacteria"/>
</dbReference>
<reference evidence="1 2" key="1">
    <citation type="journal article" date="2011" name="Stand. Genomic Sci.">
        <title>Complete genome sequence of Rhodospirillum rubrum type strain (S1).</title>
        <authorList>
            <person name="Munk A.C."/>
            <person name="Copeland A."/>
            <person name="Lucas S."/>
            <person name="Lapidus A."/>
            <person name="Del Rio T.G."/>
            <person name="Barry K."/>
            <person name="Detter J.C."/>
            <person name="Hammon N."/>
            <person name="Israni S."/>
            <person name="Pitluck S."/>
            <person name="Brettin T."/>
            <person name="Bruce D."/>
            <person name="Han C."/>
            <person name="Tapia R."/>
            <person name="Gilna P."/>
            <person name="Schmutz J."/>
            <person name="Larimer F."/>
            <person name="Land M."/>
            <person name="Kyrpides N.C."/>
            <person name="Mavromatis K."/>
            <person name="Richardson P."/>
            <person name="Rohde M."/>
            <person name="Goker M."/>
            <person name="Klenk H.P."/>
            <person name="Zhang Y."/>
            <person name="Roberts G.P."/>
            <person name="Reslewic S."/>
            <person name="Schwartz D.C."/>
        </authorList>
    </citation>
    <scope>NUCLEOTIDE SEQUENCE [LARGE SCALE GENOMIC DNA]</scope>
    <source>
        <strain evidence="2">ATCC 11170 / ATH 1.1.1 / DSM 467 / LMG 4362 / NCIMB 8255 / S1</strain>
    </source>
</reference>
<dbReference type="EnsemblBacteria" id="ABC22420">
    <property type="protein sequence ID" value="ABC22420"/>
    <property type="gene ID" value="Rru_A1620"/>
</dbReference>
<dbReference type="Proteomes" id="UP000001929">
    <property type="component" value="Chromosome"/>
</dbReference>
<dbReference type="PhylomeDB" id="Q2RTX5"/>
<dbReference type="AlphaFoldDB" id="Q2RTX5"/>
<protein>
    <recommendedName>
        <fullName evidence="3">DUF2141 domain-containing protein</fullName>
    </recommendedName>
</protein>
<sequence length="171" mass="18074">MGPYGIWSTLTAVVTLVVMNGSPTWAEEAMAFSPAEQSQAVGAPASAPRLGSLTLSISGLRSDKGTVHVALYDSPDHFPANDGMVSVLSIHPANQRAEAIFDALPAGHYAIAFYHDENANGVFDRGLLGVPLEGFGFSRDARVTLKPPSFSDAALGLEAGQQRAIEAKMRY</sequence>
<organism evidence="1 2">
    <name type="scientific">Rhodospirillum rubrum (strain ATCC 11170 / ATH 1.1.1 / DSM 467 / LMG 4362 / NCIMB 8255 / S1)</name>
    <dbReference type="NCBI Taxonomy" id="269796"/>
    <lineage>
        <taxon>Bacteria</taxon>
        <taxon>Pseudomonadati</taxon>
        <taxon>Pseudomonadota</taxon>
        <taxon>Alphaproteobacteria</taxon>
        <taxon>Rhodospirillales</taxon>
        <taxon>Rhodospirillaceae</taxon>
        <taxon>Rhodospirillum</taxon>
    </lineage>
</organism>
<dbReference type="EMBL" id="CP000230">
    <property type="protein sequence ID" value="ABC22420.1"/>
    <property type="molecule type" value="Genomic_DNA"/>
</dbReference>
<evidence type="ECO:0008006" key="3">
    <source>
        <dbReference type="Google" id="ProtNLM"/>
    </source>
</evidence>
<name>Q2RTX5_RHORT</name>
<dbReference type="InterPro" id="IPR018673">
    <property type="entry name" value="DUF2141"/>
</dbReference>
<keyword evidence="2" id="KW-1185">Reference proteome</keyword>
<gene>
    <name evidence="1" type="ordered locus">Rru_A1620</name>
</gene>
<dbReference type="KEGG" id="rru:Rru_A1620"/>
<dbReference type="HOGENOM" id="CLU_125018_0_1_5"/>
<evidence type="ECO:0000313" key="2">
    <source>
        <dbReference type="Proteomes" id="UP000001929"/>
    </source>
</evidence>
<dbReference type="Pfam" id="PF09912">
    <property type="entry name" value="DUF2141"/>
    <property type="match status" value="1"/>
</dbReference>
<dbReference type="RefSeq" id="WP_011389310.1">
    <property type="nucleotide sequence ID" value="NC_007643.1"/>
</dbReference>
<dbReference type="PATRIC" id="fig|269796.9.peg.1697"/>
<accession>Q2RTX5</accession>
<proteinExistence type="predicted"/>
<evidence type="ECO:0000313" key="1">
    <source>
        <dbReference type="EMBL" id="ABC22420.1"/>
    </source>
</evidence>